<dbReference type="eggNOG" id="COG3711">
    <property type="taxonomic scope" value="Bacteria"/>
</dbReference>
<dbReference type="STRING" id="879305.HMPREF9290_1184"/>
<dbReference type="PATRIC" id="fig|879305.3.peg.724"/>
<dbReference type="Proteomes" id="UP000005286">
    <property type="component" value="Unassembled WGS sequence"/>
</dbReference>
<name>F0GV91_9FIRM</name>
<keyword evidence="3" id="KW-1185">Reference proteome</keyword>
<evidence type="ECO:0000313" key="2">
    <source>
        <dbReference type="EMBL" id="EGC82291.1"/>
    </source>
</evidence>
<evidence type="ECO:0000313" key="3">
    <source>
        <dbReference type="Proteomes" id="UP000005286"/>
    </source>
</evidence>
<dbReference type="RefSeq" id="WP_004834708.1">
    <property type="nucleotide sequence ID" value="NZ_AEXM01000013.1"/>
</dbReference>
<dbReference type="InterPro" id="IPR013196">
    <property type="entry name" value="HTH_11"/>
</dbReference>
<dbReference type="Gene3D" id="1.10.10.10">
    <property type="entry name" value="Winged helix-like DNA-binding domain superfamily/Winged helix DNA-binding domain"/>
    <property type="match status" value="1"/>
</dbReference>
<comment type="caution">
    <text evidence="2">The sequence shown here is derived from an EMBL/GenBank/DDBJ whole genome shotgun (WGS) entry which is preliminary data.</text>
</comment>
<dbReference type="AlphaFoldDB" id="F0GV91"/>
<accession>F0GV91</accession>
<proteinExistence type="predicted"/>
<reference evidence="2 3" key="1">
    <citation type="submission" date="2011-01" db="EMBL/GenBank/DDBJ databases">
        <authorList>
            <person name="Durkin A.S."/>
            <person name="Madupu R."/>
            <person name="Torralba M."/>
            <person name="Gillis M."/>
            <person name="Methe B."/>
            <person name="Sutton G."/>
            <person name="Nelson K.E."/>
        </authorList>
    </citation>
    <scope>NUCLEOTIDE SEQUENCE [LARGE SCALE GENOMIC DNA]</scope>
    <source>
        <strain evidence="2 3">ACS-065-V-Col13</strain>
    </source>
</reference>
<feature type="domain" description="Helix-turn-helix type 11" evidence="1">
    <location>
        <begin position="5"/>
        <end position="63"/>
    </location>
</feature>
<organism evidence="2 3">
    <name type="scientific">Anaerococcus prevotii ACS-065-V-Col13</name>
    <dbReference type="NCBI Taxonomy" id="879305"/>
    <lineage>
        <taxon>Bacteria</taxon>
        <taxon>Bacillati</taxon>
        <taxon>Bacillota</taxon>
        <taxon>Tissierellia</taxon>
        <taxon>Tissierellales</taxon>
        <taxon>Peptoniphilaceae</taxon>
        <taxon>Anaerococcus</taxon>
    </lineage>
</organism>
<dbReference type="Pfam" id="PF08279">
    <property type="entry name" value="HTH_11"/>
    <property type="match status" value="1"/>
</dbReference>
<sequence>MIETRTKEIFDFLTSDYKFHSSEEIGNRLELSSKTVQKEILILNSYIEGKGAIVESETGKGYQFVINDKKNLKIS</sequence>
<evidence type="ECO:0000259" key="1">
    <source>
        <dbReference type="Pfam" id="PF08279"/>
    </source>
</evidence>
<dbReference type="InterPro" id="IPR036388">
    <property type="entry name" value="WH-like_DNA-bd_sf"/>
</dbReference>
<dbReference type="EMBL" id="AEXM01000013">
    <property type="protein sequence ID" value="EGC82291.1"/>
    <property type="molecule type" value="Genomic_DNA"/>
</dbReference>
<gene>
    <name evidence="2" type="ORF">HMPREF9290_1184</name>
</gene>
<protein>
    <submittedName>
        <fullName evidence="2">HTH domain protein</fullName>
    </submittedName>
</protein>